<dbReference type="InterPro" id="IPR015495">
    <property type="entry name" value="Myb_TF_plants"/>
</dbReference>
<evidence type="ECO:0000259" key="8">
    <source>
        <dbReference type="PROSITE" id="PS51294"/>
    </source>
</evidence>
<dbReference type="Gene3D" id="1.10.10.60">
    <property type="entry name" value="Homeodomain-like"/>
    <property type="match status" value="2"/>
</dbReference>
<dbReference type="FunFam" id="1.10.10.60:FF:000001">
    <property type="entry name" value="MYB-related transcription factor"/>
    <property type="match status" value="1"/>
</dbReference>
<evidence type="ECO:0000256" key="5">
    <source>
        <dbReference type="ARBA" id="ARBA00023163"/>
    </source>
</evidence>
<reference evidence="9 10" key="1">
    <citation type="submission" date="2020-05" db="EMBL/GenBank/DDBJ databases">
        <title>WGS assembly of Panicum virgatum.</title>
        <authorList>
            <person name="Lovell J.T."/>
            <person name="Jenkins J."/>
            <person name="Shu S."/>
            <person name="Juenger T.E."/>
            <person name="Schmutz J."/>
        </authorList>
    </citation>
    <scope>NUCLEOTIDE SEQUENCE [LARGE SCALE GENOMIC DNA]</scope>
    <source>
        <strain evidence="10">cv. AP13</strain>
    </source>
</reference>
<evidence type="ECO:0000256" key="3">
    <source>
        <dbReference type="ARBA" id="ARBA00023015"/>
    </source>
</evidence>
<evidence type="ECO:0000313" key="10">
    <source>
        <dbReference type="Proteomes" id="UP000823388"/>
    </source>
</evidence>
<feature type="domain" description="HTH myb-type" evidence="8">
    <location>
        <begin position="104"/>
        <end position="158"/>
    </location>
</feature>
<evidence type="ECO:0000313" key="9">
    <source>
        <dbReference type="EMBL" id="KAG2605420.1"/>
    </source>
</evidence>
<comment type="caution">
    <text evidence="9">The sequence shown here is derived from an EMBL/GenBank/DDBJ whole genome shotgun (WGS) entry which is preliminary data.</text>
</comment>
<dbReference type="Proteomes" id="UP000823388">
    <property type="component" value="Chromosome 4N"/>
</dbReference>
<keyword evidence="6" id="KW-0539">Nucleus</keyword>
<dbReference type="SUPFAM" id="SSF46689">
    <property type="entry name" value="Homeodomain-like"/>
    <property type="match status" value="1"/>
</dbReference>
<evidence type="ECO:0000256" key="2">
    <source>
        <dbReference type="ARBA" id="ARBA00022737"/>
    </source>
</evidence>
<dbReference type="PANTHER" id="PTHR47994:SF5">
    <property type="entry name" value="F14D16.11-RELATED"/>
    <property type="match status" value="1"/>
</dbReference>
<dbReference type="Pfam" id="PF00249">
    <property type="entry name" value="Myb_DNA-binding"/>
    <property type="match status" value="2"/>
</dbReference>
<organism evidence="9 10">
    <name type="scientific">Panicum virgatum</name>
    <name type="common">Blackwell switchgrass</name>
    <dbReference type="NCBI Taxonomy" id="38727"/>
    <lineage>
        <taxon>Eukaryota</taxon>
        <taxon>Viridiplantae</taxon>
        <taxon>Streptophyta</taxon>
        <taxon>Embryophyta</taxon>
        <taxon>Tracheophyta</taxon>
        <taxon>Spermatophyta</taxon>
        <taxon>Magnoliopsida</taxon>
        <taxon>Liliopsida</taxon>
        <taxon>Poales</taxon>
        <taxon>Poaceae</taxon>
        <taxon>PACMAD clade</taxon>
        <taxon>Panicoideae</taxon>
        <taxon>Panicodae</taxon>
        <taxon>Paniceae</taxon>
        <taxon>Panicinae</taxon>
        <taxon>Panicum</taxon>
        <taxon>Panicum sect. Hiantes</taxon>
    </lineage>
</organism>
<dbReference type="OrthoDB" id="2143914at2759"/>
<keyword evidence="2" id="KW-0677">Repeat</keyword>
<dbReference type="PANTHER" id="PTHR47994">
    <property type="entry name" value="F14D16.11-RELATED"/>
    <property type="match status" value="1"/>
</dbReference>
<accession>A0A8T0T2Z4</accession>
<keyword evidence="10" id="KW-1185">Reference proteome</keyword>
<feature type="domain" description="Myb-like" evidence="7">
    <location>
        <begin position="51"/>
        <end position="103"/>
    </location>
</feature>
<dbReference type="CDD" id="cd00167">
    <property type="entry name" value="SANT"/>
    <property type="match status" value="2"/>
</dbReference>
<dbReference type="InterPro" id="IPR009057">
    <property type="entry name" value="Homeodomain-like_sf"/>
</dbReference>
<dbReference type="FunFam" id="1.10.10.60:FF:000349">
    <property type="entry name" value="Transcription factor MYB39"/>
    <property type="match status" value="1"/>
</dbReference>
<dbReference type="AlphaFoldDB" id="A0A8T0T2Z4"/>
<dbReference type="InterPro" id="IPR001005">
    <property type="entry name" value="SANT/Myb"/>
</dbReference>
<name>A0A8T0T2Z4_PANVG</name>
<dbReference type="GO" id="GO:0005634">
    <property type="term" value="C:nucleus"/>
    <property type="evidence" value="ECO:0007669"/>
    <property type="project" value="UniProtKB-SubCell"/>
</dbReference>
<evidence type="ECO:0000256" key="1">
    <source>
        <dbReference type="ARBA" id="ARBA00004123"/>
    </source>
</evidence>
<proteinExistence type="predicted"/>
<keyword evidence="3" id="KW-0805">Transcription regulation</keyword>
<dbReference type="EMBL" id="CM029044">
    <property type="protein sequence ID" value="KAG2605420.1"/>
    <property type="molecule type" value="Genomic_DNA"/>
</dbReference>
<dbReference type="InterPro" id="IPR017930">
    <property type="entry name" value="Myb_dom"/>
</dbReference>
<dbReference type="GO" id="GO:1901141">
    <property type="term" value="P:regulation of lignin biosynthetic process"/>
    <property type="evidence" value="ECO:0007669"/>
    <property type="project" value="UniProtKB-ARBA"/>
</dbReference>
<gene>
    <name evidence="9" type="ORF">PVAP13_4NG074600</name>
</gene>
<dbReference type="SMART" id="SM00717">
    <property type="entry name" value="SANT"/>
    <property type="match status" value="2"/>
</dbReference>
<protein>
    <submittedName>
        <fullName evidence="9">Uncharacterized protein</fullName>
    </submittedName>
</protein>
<dbReference type="GO" id="GO:0000976">
    <property type="term" value="F:transcription cis-regulatory region binding"/>
    <property type="evidence" value="ECO:0007669"/>
    <property type="project" value="UniProtKB-ARBA"/>
</dbReference>
<sequence length="360" mass="40251">MSYALVPGHLKYKKPKHQEGGSQAGPLSPHPLAFVISCYYPSMGRPPCCDEKGLKKGPWTLEEDQKLMNYIQKHGHGSWRALPELAGLNRCGKSCRLRWTNYLRPDIKRGKFSKDEEQTILQLHSILGNKWSAIAKNLPGRTDNEIKNYWNTHLRKKLIQMGIDPMTHRPRTDFFAALPQLIALANLHQLIEQQQWDGHITMSQTEAVQAANHQYMQTMFQTAASITPNSTTISSLTADLEQISHLNPQHMFSSTLLESTGGEDVATQVPHNQMPSAFFDQPVSNINLSSDNNVSSSEQCHIEGHVGLTCWSENSLPPLTDMSASNPCNAISTSKCGASSTLSPSWSEILLDEELMREFE</sequence>
<evidence type="ECO:0000256" key="4">
    <source>
        <dbReference type="ARBA" id="ARBA00023125"/>
    </source>
</evidence>
<evidence type="ECO:0000259" key="7">
    <source>
        <dbReference type="PROSITE" id="PS50090"/>
    </source>
</evidence>
<dbReference type="PROSITE" id="PS50090">
    <property type="entry name" value="MYB_LIKE"/>
    <property type="match status" value="2"/>
</dbReference>
<feature type="domain" description="Myb-like" evidence="7">
    <location>
        <begin position="104"/>
        <end position="154"/>
    </location>
</feature>
<evidence type="ECO:0000256" key="6">
    <source>
        <dbReference type="ARBA" id="ARBA00023242"/>
    </source>
</evidence>
<dbReference type="PROSITE" id="PS51294">
    <property type="entry name" value="HTH_MYB"/>
    <property type="match status" value="2"/>
</dbReference>
<keyword evidence="5" id="KW-0804">Transcription</keyword>
<feature type="domain" description="HTH myb-type" evidence="8">
    <location>
        <begin position="51"/>
        <end position="103"/>
    </location>
</feature>
<comment type="subcellular location">
    <subcellularLocation>
        <location evidence="1">Nucleus</location>
    </subcellularLocation>
</comment>
<keyword evidence="4" id="KW-0238">DNA-binding</keyword>
<dbReference type="GO" id="GO:0003700">
    <property type="term" value="F:DNA-binding transcription factor activity"/>
    <property type="evidence" value="ECO:0007669"/>
    <property type="project" value="UniProtKB-ARBA"/>
</dbReference>